<dbReference type="InterPro" id="IPR001254">
    <property type="entry name" value="Trypsin_dom"/>
</dbReference>
<dbReference type="Pfam" id="PF00089">
    <property type="entry name" value="Trypsin"/>
    <property type="match status" value="1"/>
</dbReference>
<dbReference type="InterPro" id="IPR009003">
    <property type="entry name" value="Peptidase_S1_PA"/>
</dbReference>
<dbReference type="OrthoDB" id="10051896at2759"/>
<feature type="signal peptide" evidence="2">
    <location>
        <begin position="1"/>
        <end position="24"/>
    </location>
</feature>
<dbReference type="SMART" id="SM00020">
    <property type="entry name" value="Tryp_SPc"/>
    <property type="match status" value="1"/>
</dbReference>
<organism evidence="4 5">
    <name type="scientific">Nephila pilipes</name>
    <name type="common">Giant wood spider</name>
    <name type="synonym">Nephila maculata</name>
    <dbReference type="NCBI Taxonomy" id="299642"/>
    <lineage>
        <taxon>Eukaryota</taxon>
        <taxon>Metazoa</taxon>
        <taxon>Ecdysozoa</taxon>
        <taxon>Arthropoda</taxon>
        <taxon>Chelicerata</taxon>
        <taxon>Arachnida</taxon>
        <taxon>Araneae</taxon>
        <taxon>Araneomorphae</taxon>
        <taxon>Entelegynae</taxon>
        <taxon>Araneoidea</taxon>
        <taxon>Nephilidae</taxon>
        <taxon>Nephila</taxon>
    </lineage>
</organism>
<name>A0A8X6MU29_NEPPI</name>
<dbReference type="GO" id="GO:0006508">
    <property type="term" value="P:proteolysis"/>
    <property type="evidence" value="ECO:0007669"/>
    <property type="project" value="InterPro"/>
</dbReference>
<keyword evidence="1" id="KW-1015">Disulfide bond</keyword>
<dbReference type="AlphaFoldDB" id="A0A8X6MU29"/>
<dbReference type="PANTHER" id="PTHR24252">
    <property type="entry name" value="ACROSIN-RELATED"/>
    <property type="match status" value="1"/>
</dbReference>
<dbReference type="InterPro" id="IPR018114">
    <property type="entry name" value="TRYPSIN_HIS"/>
</dbReference>
<evidence type="ECO:0000256" key="1">
    <source>
        <dbReference type="ARBA" id="ARBA00023157"/>
    </source>
</evidence>
<dbReference type="InterPro" id="IPR001314">
    <property type="entry name" value="Peptidase_S1A"/>
</dbReference>
<evidence type="ECO:0000259" key="3">
    <source>
        <dbReference type="PROSITE" id="PS50240"/>
    </source>
</evidence>
<sequence>MHFGGLQCCISIFVFLNLQVIATGQDVGRHFSRMDGQTSEQDENDNEDCMKCGLDVIDREGRVVNGEEVKPLNKYPWIVPLNVGNRTVCGGALISRTFIITAAHCIFNLRKKDLPECIGYSPAKECYFSEKEVSIYLLGSQRFDRKLEIKRFHPHDWYYHYPLINDIALIELAQPLKCSSKIYPICLATDEEMYKDDQIILVAGWGWNTPTGYNSPETLREGVMRQVSSHNCMVKVLPTETVNQFHCAVGTNQSICLGDSGSSNFIKFKNRFYTLGVTSSGLVPKELPLQCNPGYFATFSKVLYFSKWIETHVKDLPEP</sequence>
<dbReference type="InterPro" id="IPR043504">
    <property type="entry name" value="Peptidase_S1_PA_chymotrypsin"/>
</dbReference>
<evidence type="ECO:0000256" key="2">
    <source>
        <dbReference type="SAM" id="SignalP"/>
    </source>
</evidence>
<feature type="domain" description="Peptidase S1" evidence="3">
    <location>
        <begin position="63"/>
        <end position="314"/>
    </location>
</feature>
<dbReference type="CDD" id="cd00190">
    <property type="entry name" value="Tryp_SPc"/>
    <property type="match status" value="1"/>
</dbReference>
<protein>
    <submittedName>
        <fullName evidence="4">Enteropeptidase</fullName>
    </submittedName>
</protein>
<evidence type="ECO:0000313" key="4">
    <source>
        <dbReference type="EMBL" id="GFS77973.1"/>
    </source>
</evidence>
<keyword evidence="2" id="KW-0732">Signal</keyword>
<reference evidence="4" key="1">
    <citation type="submission" date="2020-08" db="EMBL/GenBank/DDBJ databases">
        <title>Multicomponent nature underlies the extraordinary mechanical properties of spider dragline silk.</title>
        <authorList>
            <person name="Kono N."/>
            <person name="Nakamura H."/>
            <person name="Mori M."/>
            <person name="Yoshida Y."/>
            <person name="Ohtoshi R."/>
            <person name="Malay A.D."/>
            <person name="Moran D.A.P."/>
            <person name="Tomita M."/>
            <person name="Numata K."/>
            <person name="Arakawa K."/>
        </authorList>
    </citation>
    <scope>NUCLEOTIDE SEQUENCE</scope>
</reference>
<dbReference type="PANTHER" id="PTHR24252:SF7">
    <property type="entry name" value="HYALIN"/>
    <property type="match status" value="1"/>
</dbReference>
<dbReference type="PROSITE" id="PS50240">
    <property type="entry name" value="TRYPSIN_DOM"/>
    <property type="match status" value="1"/>
</dbReference>
<gene>
    <name evidence="4" type="primary">TMPRSS15</name>
    <name evidence="4" type="ORF">NPIL_195051</name>
</gene>
<accession>A0A8X6MU29</accession>
<dbReference type="GO" id="GO:0004252">
    <property type="term" value="F:serine-type endopeptidase activity"/>
    <property type="evidence" value="ECO:0007669"/>
    <property type="project" value="InterPro"/>
</dbReference>
<dbReference type="Gene3D" id="2.40.10.10">
    <property type="entry name" value="Trypsin-like serine proteases"/>
    <property type="match status" value="1"/>
</dbReference>
<dbReference type="PRINTS" id="PR00722">
    <property type="entry name" value="CHYMOTRYPSIN"/>
</dbReference>
<proteinExistence type="predicted"/>
<keyword evidence="5" id="KW-1185">Reference proteome</keyword>
<dbReference type="SUPFAM" id="SSF50494">
    <property type="entry name" value="Trypsin-like serine proteases"/>
    <property type="match status" value="1"/>
</dbReference>
<dbReference type="Proteomes" id="UP000887013">
    <property type="component" value="Unassembled WGS sequence"/>
</dbReference>
<comment type="caution">
    <text evidence="4">The sequence shown here is derived from an EMBL/GenBank/DDBJ whole genome shotgun (WGS) entry which is preliminary data.</text>
</comment>
<evidence type="ECO:0000313" key="5">
    <source>
        <dbReference type="Proteomes" id="UP000887013"/>
    </source>
</evidence>
<dbReference type="EMBL" id="BMAW01097109">
    <property type="protein sequence ID" value="GFS77973.1"/>
    <property type="molecule type" value="Genomic_DNA"/>
</dbReference>
<dbReference type="PROSITE" id="PS00134">
    <property type="entry name" value="TRYPSIN_HIS"/>
    <property type="match status" value="1"/>
</dbReference>
<feature type="chain" id="PRO_5036442881" evidence="2">
    <location>
        <begin position="25"/>
        <end position="319"/>
    </location>
</feature>